<dbReference type="NCBIfam" id="TIGR00026">
    <property type="entry name" value="hi_GC_TIGR00026"/>
    <property type="match status" value="1"/>
</dbReference>
<dbReference type="InterPro" id="IPR004378">
    <property type="entry name" value="F420H2_quin_Rdtase"/>
</dbReference>
<dbReference type="EMBL" id="BAAARJ010000008">
    <property type="protein sequence ID" value="GAA2613135.1"/>
    <property type="molecule type" value="Genomic_DNA"/>
</dbReference>
<sequence>MSDPSTIPTRTTTTIATNDADAPAAGSWNDEIIAEFRANAGYVSWSSEEDFAAGRPVPPRIPGFDERGMPLILVHHIGAKSGRERINPLFYQPVGENWAVFGTHGGSPRHPVWYHNLMANPQVTVEAGTERVPVVARLAEGAERERLWAKEIALVPKFAEFEAAAGRQIPVVVLERVHPRTATSPLPGK</sequence>
<accession>A0ABP6CC08</accession>
<dbReference type="PANTHER" id="PTHR39428">
    <property type="entry name" value="F420H(2)-DEPENDENT QUINONE REDUCTASE RV1261C"/>
    <property type="match status" value="1"/>
</dbReference>
<evidence type="ECO:0000313" key="5">
    <source>
        <dbReference type="Proteomes" id="UP001501447"/>
    </source>
</evidence>
<comment type="catalytic activity">
    <reaction evidence="2">
        <text>oxidized coenzyme F420-(gamma-L-Glu)(n) + a quinol + H(+) = reduced coenzyme F420-(gamma-L-Glu)(n) + a quinone</text>
        <dbReference type="Rhea" id="RHEA:39663"/>
        <dbReference type="Rhea" id="RHEA-COMP:12939"/>
        <dbReference type="Rhea" id="RHEA-COMP:14378"/>
        <dbReference type="ChEBI" id="CHEBI:15378"/>
        <dbReference type="ChEBI" id="CHEBI:24646"/>
        <dbReference type="ChEBI" id="CHEBI:132124"/>
        <dbReference type="ChEBI" id="CHEBI:133980"/>
        <dbReference type="ChEBI" id="CHEBI:139511"/>
    </reaction>
</comment>
<evidence type="ECO:0000256" key="1">
    <source>
        <dbReference type="ARBA" id="ARBA00008710"/>
    </source>
</evidence>
<feature type="region of interest" description="Disordered" evidence="3">
    <location>
        <begin position="1"/>
        <end position="24"/>
    </location>
</feature>
<dbReference type="InterPro" id="IPR012349">
    <property type="entry name" value="Split_barrel_FMN-bd"/>
</dbReference>
<evidence type="ECO:0000313" key="4">
    <source>
        <dbReference type="EMBL" id="GAA2613135.1"/>
    </source>
</evidence>
<name>A0ABP6CC08_9ACTN</name>
<comment type="caution">
    <text evidence="4">The sequence shown here is derived from an EMBL/GenBank/DDBJ whole genome shotgun (WGS) entry which is preliminary data.</text>
</comment>
<organism evidence="4 5">
    <name type="scientific">Streptomyces axinellae</name>
    <dbReference type="NCBI Taxonomy" id="552788"/>
    <lineage>
        <taxon>Bacteria</taxon>
        <taxon>Bacillati</taxon>
        <taxon>Actinomycetota</taxon>
        <taxon>Actinomycetes</taxon>
        <taxon>Kitasatosporales</taxon>
        <taxon>Streptomycetaceae</taxon>
        <taxon>Streptomyces</taxon>
    </lineage>
</organism>
<dbReference type="RefSeq" id="WP_344565861.1">
    <property type="nucleotide sequence ID" value="NZ_BAAARJ010000008.1"/>
</dbReference>
<dbReference type="Proteomes" id="UP001501447">
    <property type="component" value="Unassembled WGS sequence"/>
</dbReference>
<gene>
    <name evidence="4" type="ORF">GCM10009863_28540</name>
</gene>
<proteinExistence type="inferred from homology"/>
<reference evidence="5" key="1">
    <citation type="journal article" date="2019" name="Int. J. Syst. Evol. Microbiol.">
        <title>The Global Catalogue of Microorganisms (GCM) 10K type strain sequencing project: providing services to taxonomists for standard genome sequencing and annotation.</title>
        <authorList>
            <consortium name="The Broad Institute Genomics Platform"/>
            <consortium name="The Broad Institute Genome Sequencing Center for Infectious Disease"/>
            <person name="Wu L."/>
            <person name="Ma J."/>
        </authorList>
    </citation>
    <scope>NUCLEOTIDE SEQUENCE [LARGE SCALE GENOMIC DNA]</scope>
    <source>
        <strain evidence="5">JCM 16373</strain>
    </source>
</reference>
<dbReference type="Pfam" id="PF04075">
    <property type="entry name" value="F420H2_quin_red"/>
    <property type="match status" value="1"/>
</dbReference>
<keyword evidence="5" id="KW-1185">Reference proteome</keyword>
<comment type="similarity">
    <text evidence="1">Belongs to the F420H(2)-dependent quinone reductase family.</text>
</comment>
<dbReference type="Gene3D" id="2.30.110.10">
    <property type="entry name" value="Electron Transport, Fmn-binding Protein, Chain A"/>
    <property type="match status" value="1"/>
</dbReference>
<evidence type="ECO:0000256" key="3">
    <source>
        <dbReference type="SAM" id="MobiDB-lite"/>
    </source>
</evidence>
<protein>
    <submittedName>
        <fullName evidence="4">Nitroreductase family deazaflavin-dependent oxidoreductase</fullName>
    </submittedName>
</protein>
<evidence type="ECO:0000256" key="2">
    <source>
        <dbReference type="ARBA" id="ARBA00049106"/>
    </source>
</evidence>
<dbReference type="PANTHER" id="PTHR39428:SF1">
    <property type="entry name" value="F420H(2)-DEPENDENT QUINONE REDUCTASE RV1261C"/>
    <property type="match status" value="1"/>
</dbReference>